<reference evidence="1 2" key="1">
    <citation type="submission" date="2017-01" db="EMBL/GenBank/DDBJ databases">
        <authorList>
            <person name="Mah S.A."/>
            <person name="Swanson W.J."/>
            <person name="Moy G.W."/>
            <person name="Vacquier V.D."/>
        </authorList>
    </citation>
    <scope>NUCLEOTIDE SEQUENCE [LARGE SCALE GENOMIC DNA]</scope>
    <source>
        <strain evidence="1 2">GSMNP</strain>
    </source>
</reference>
<sequence length="86" mass="9754">MKSTLAEPSPEDYIIEVKIKCLKSKLGKHSKFQIETSKCDDYGFIVYKINLTKLNLSLSVSNVLEIKDCRANENDKLDNPDSNSFP</sequence>
<protein>
    <submittedName>
        <fullName evidence="1">Uncharacterized protein</fullName>
    </submittedName>
</protein>
<comment type="caution">
    <text evidence="1">The sequence shown here is derived from an EMBL/GenBank/DDBJ whole genome shotgun (WGS) entry which is preliminary data.</text>
</comment>
<gene>
    <name evidence="1" type="ORF">AYI70_g3619</name>
</gene>
<keyword evidence="2" id="KW-1185">Reference proteome</keyword>
<evidence type="ECO:0000313" key="2">
    <source>
        <dbReference type="Proteomes" id="UP000187283"/>
    </source>
</evidence>
<name>A0A1R1Y2K3_9FUNG</name>
<dbReference type="EMBL" id="LSSN01001062">
    <property type="protein sequence ID" value="OMJ21191.1"/>
    <property type="molecule type" value="Genomic_DNA"/>
</dbReference>
<dbReference type="Proteomes" id="UP000187283">
    <property type="component" value="Unassembled WGS sequence"/>
</dbReference>
<organism evidence="1 2">
    <name type="scientific">Smittium culicis</name>
    <dbReference type="NCBI Taxonomy" id="133412"/>
    <lineage>
        <taxon>Eukaryota</taxon>
        <taxon>Fungi</taxon>
        <taxon>Fungi incertae sedis</taxon>
        <taxon>Zoopagomycota</taxon>
        <taxon>Kickxellomycotina</taxon>
        <taxon>Harpellomycetes</taxon>
        <taxon>Harpellales</taxon>
        <taxon>Legeriomycetaceae</taxon>
        <taxon>Smittium</taxon>
    </lineage>
</organism>
<accession>A0A1R1Y2K3</accession>
<evidence type="ECO:0000313" key="1">
    <source>
        <dbReference type="EMBL" id="OMJ21191.1"/>
    </source>
</evidence>
<proteinExistence type="predicted"/>
<dbReference type="AlphaFoldDB" id="A0A1R1Y2K3"/>